<protein>
    <submittedName>
        <fullName evidence="1">Glutathione S-transferase family protein</fullName>
    </submittedName>
</protein>
<keyword evidence="2" id="KW-1185">Reference proteome</keyword>
<gene>
    <name evidence="1" type="ORF">QPK29_020010</name>
</gene>
<organism evidence="1 2">
    <name type="scientific">Massilia orientalis</name>
    <dbReference type="NCBI Taxonomy" id="3050128"/>
    <lineage>
        <taxon>Bacteria</taxon>
        <taxon>Pseudomonadati</taxon>
        <taxon>Pseudomonadota</taxon>
        <taxon>Betaproteobacteria</taxon>
        <taxon>Burkholderiales</taxon>
        <taxon>Oxalobacteraceae</taxon>
        <taxon>Telluria group</taxon>
        <taxon>Massilia</taxon>
    </lineage>
</organism>
<evidence type="ECO:0000313" key="2">
    <source>
        <dbReference type="Proteomes" id="UP001168096"/>
    </source>
</evidence>
<name>A0ACC7MD12_9BURK</name>
<evidence type="ECO:0000313" key="1">
    <source>
        <dbReference type="EMBL" id="MFJ1470003.1"/>
    </source>
</evidence>
<comment type="caution">
    <text evidence="1">The sequence shown here is derived from an EMBL/GenBank/DDBJ whole genome shotgun (WGS) entry which is preliminary data.</text>
</comment>
<reference evidence="1" key="1">
    <citation type="submission" date="2024-11" db="EMBL/GenBank/DDBJ databases">
        <title>Description of Massilia orientalis sp. nov., isolated from rhizosphere soil of Ageratina adenophora.</title>
        <authorList>
            <person name="Wang Y."/>
        </authorList>
    </citation>
    <scope>NUCLEOTIDE SEQUENCE</scope>
    <source>
        <strain evidence="1">YIM B02787</strain>
    </source>
</reference>
<dbReference type="EMBL" id="JASNRB020000012">
    <property type="protein sequence ID" value="MFJ1470003.1"/>
    <property type="molecule type" value="Genomic_DNA"/>
</dbReference>
<accession>A0ACC7MD12</accession>
<dbReference type="Proteomes" id="UP001168096">
    <property type="component" value="Unassembled WGS sequence"/>
</dbReference>
<sequence>MREGQGTVMRKAVDTPAVVHELVGARTGNCVRAAIALEAAGIPYTVRRIDLAAGQQHSERHLALNPSGKVPVLTGGATAPAFVLTQSNAIMLFAAERAPQALLPGDPTARAHAYERYFQVVTDIIGPSHAAFRLGIGEGRALLERLAIDGVVALEQVLTHAPYLAGPNFSIADIAGFTITQALVARLDVAALPRITAWLARIGALPEVRRGLAAFG</sequence>
<proteinExistence type="predicted"/>